<organism evidence="2 3">
    <name type="scientific">Synchytrium endobioticum</name>
    <dbReference type="NCBI Taxonomy" id="286115"/>
    <lineage>
        <taxon>Eukaryota</taxon>
        <taxon>Fungi</taxon>
        <taxon>Fungi incertae sedis</taxon>
        <taxon>Chytridiomycota</taxon>
        <taxon>Chytridiomycota incertae sedis</taxon>
        <taxon>Chytridiomycetes</taxon>
        <taxon>Synchytriales</taxon>
        <taxon>Synchytriaceae</taxon>
        <taxon>Synchytrium</taxon>
    </lineage>
</organism>
<sequence length="224" mass="24844">MNTRKAAPPRSKQHTNDICFPPVAYGAVSRVIVSLQNLTTKSAIWEVSGVFANRQREGHPRAARLPLPVSLLGAFHDCRAASSFRACVAAAASQTTSRASMPPRSSVRSSTCILRISATATGRQSALCVDDQCAIWRRNERLRQDLDAKSKLADEMAQRLRAAQPHLATIEHESTKYKRALQHRKAVIRRAAKILNVHSDMNKCNCNRAFNCHRDRVYVIGSSN</sequence>
<dbReference type="EMBL" id="QEAN01000097">
    <property type="protein sequence ID" value="TPX48613.1"/>
    <property type="molecule type" value="Genomic_DNA"/>
</dbReference>
<keyword evidence="3" id="KW-1185">Reference proteome</keyword>
<evidence type="ECO:0000313" key="1">
    <source>
        <dbReference type="EMBL" id="TPX46192.1"/>
    </source>
</evidence>
<dbReference type="AlphaFoldDB" id="A0A507DAL8"/>
<dbReference type="VEuPathDB" id="FungiDB:SeMB42_g02922"/>
<accession>A0A507DAL8</accession>
<evidence type="ECO:0000313" key="3">
    <source>
        <dbReference type="Proteomes" id="UP000317494"/>
    </source>
</evidence>
<proteinExistence type="predicted"/>
<gene>
    <name evidence="1" type="ORF">SeLEV6574_g03360</name>
    <name evidence="2" type="ORF">SeMB42_g02922</name>
</gene>
<evidence type="ECO:0000313" key="4">
    <source>
        <dbReference type="Proteomes" id="UP000320475"/>
    </source>
</evidence>
<dbReference type="Proteomes" id="UP000320475">
    <property type="component" value="Unassembled WGS sequence"/>
</dbReference>
<dbReference type="EMBL" id="QEAM01000111">
    <property type="protein sequence ID" value="TPX46192.1"/>
    <property type="molecule type" value="Genomic_DNA"/>
</dbReference>
<protein>
    <submittedName>
        <fullName evidence="2">Uncharacterized protein</fullName>
    </submittedName>
</protein>
<comment type="caution">
    <text evidence="2">The sequence shown here is derived from an EMBL/GenBank/DDBJ whole genome shotgun (WGS) entry which is preliminary data.</text>
</comment>
<name>A0A507DAL8_9FUNG</name>
<dbReference type="Proteomes" id="UP000317494">
    <property type="component" value="Unassembled WGS sequence"/>
</dbReference>
<evidence type="ECO:0000313" key="2">
    <source>
        <dbReference type="EMBL" id="TPX48613.1"/>
    </source>
</evidence>
<reference evidence="3 4" key="1">
    <citation type="journal article" date="2019" name="Sci. Rep.">
        <title>Comparative genomics of chytrid fungi reveal insights into the obligate biotrophic and pathogenic lifestyle of Synchytrium endobioticum.</title>
        <authorList>
            <person name="van de Vossenberg B.T.L.H."/>
            <person name="Warris S."/>
            <person name="Nguyen H.D.T."/>
            <person name="van Gent-Pelzer M.P.E."/>
            <person name="Joly D.L."/>
            <person name="van de Geest H.C."/>
            <person name="Bonants P.J.M."/>
            <person name="Smith D.S."/>
            <person name="Levesque C.A."/>
            <person name="van der Lee T.A.J."/>
        </authorList>
    </citation>
    <scope>NUCLEOTIDE SEQUENCE [LARGE SCALE GENOMIC DNA]</scope>
    <source>
        <strain evidence="1 4">LEV6574</strain>
        <strain evidence="2 3">MB42</strain>
    </source>
</reference>